<keyword evidence="2" id="KW-1185">Reference proteome</keyword>
<sequence>MSSSQQDAGDNRSIPGTDRVDELAEYLVELREQTGLTLNNQQVSTILGLWQSLDKFDKDRIVYAARHQDRLLTGRFRSPKKKAVLTPGVESTKRCVLGSSGSPAQWPNCCRLIETIFDYKKIRQLVLCNGTLMQQTTFQRVVNQTTLMQWYNQQLKGQEYQQQPPVTSCTHTICQQIQLDRQNRGDVCGQSHLCDFSLTLNVEVTMRRTAQEAHTPLKQWLVMAENDIATSSLKRFCKYILVRKSEPVSQTRHSTVNGKITT</sequence>
<name>A0A5C6NQ93_9TELE</name>
<dbReference type="Proteomes" id="UP000324091">
    <property type="component" value="Chromosome 19"/>
</dbReference>
<comment type="caution">
    <text evidence="1">The sequence shown here is derived from an EMBL/GenBank/DDBJ whole genome shotgun (WGS) entry which is preliminary data.</text>
</comment>
<dbReference type="AlphaFoldDB" id="A0A5C6NQ93"/>
<reference evidence="1 2" key="1">
    <citation type="submission" date="2019-04" db="EMBL/GenBank/DDBJ databases">
        <title>Chromosome genome assembly for Takifugu flavidus.</title>
        <authorList>
            <person name="Xiao S."/>
        </authorList>
    </citation>
    <scope>NUCLEOTIDE SEQUENCE [LARGE SCALE GENOMIC DNA]</scope>
    <source>
        <strain evidence="1">HTHZ2018</strain>
        <tissue evidence="1">Muscle</tissue>
    </source>
</reference>
<proteinExistence type="predicted"/>
<gene>
    <name evidence="1" type="ORF">D4764_19G0006070</name>
</gene>
<organism evidence="1 2">
    <name type="scientific">Takifugu flavidus</name>
    <name type="common">sansaifugu</name>
    <dbReference type="NCBI Taxonomy" id="433684"/>
    <lineage>
        <taxon>Eukaryota</taxon>
        <taxon>Metazoa</taxon>
        <taxon>Chordata</taxon>
        <taxon>Craniata</taxon>
        <taxon>Vertebrata</taxon>
        <taxon>Euteleostomi</taxon>
        <taxon>Actinopterygii</taxon>
        <taxon>Neopterygii</taxon>
        <taxon>Teleostei</taxon>
        <taxon>Neoteleostei</taxon>
        <taxon>Acanthomorphata</taxon>
        <taxon>Eupercaria</taxon>
        <taxon>Tetraodontiformes</taxon>
        <taxon>Tetradontoidea</taxon>
        <taxon>Tetraodontidae</taxon>
        <taxon>Takifugu</taxon>
    </lineage>
</organism>
<protein>
    <submittedName>
        <fullName evidence="1">Uncharacterized protein</fullName>
    </submittedName>
</protein>
<accession>A0A5C6NQ93</accession>
<evidence type="ECO:0000313" key="2">
    <source>
        <dbReference type="Proteomes" id="UP000324091"/>
    </source>
</evidence>
<dbReference type="EMBL" id="RHFK02000011">
    <property type="protein sequence ID" value="TWW68809.1"/>
    <property type="molecule type" value="Genomic_DNA"/>
</dbReference>
<evidence type="ECO:0000313" key="1">
    <source>
        <dbReference type="EMBL" id="TWW68809.1"/>
    </source>
</evidence>